<organism evidence="2 3">
    <name type="scientific">Oesophagostomum dentatum</name>
    <name type="common">Nodular worm</name>
    <dbReference type="NCBI Taxonomy" id="61180"/>
    <lineage>
        <taxon>Eukaryota</taxon>
        <taxon>Metazoa</taxon>
        <taxon>Ecdysozoa</taxon>
        <taxon>Nematoda</taxon>
        <taxon>Chromadorea</taxon>
        <taxon>Rhabditida</taxon>
        <taxon>Rhabditina</taxon>
        <taxon>Rhabditomorpha</taxon>
        <taxon>Strongyloidea</taxon>
        <taxon>Strongylidae</taxon>
        <taxon>Oesophagostomum</taxon>
    </lineage>
</organism>
<dbReference type="AlphaFoldDB" id="A0A0B1SHP0"/>
<gene>
    <name evidence="2" type="ORF">OESDEN_17615</name>
</gene>
<feature type="region of interest" description="Disordered" evidence="1">
    <location>
        <begin position="45"/>
        <end position="111"/>
    </location>
</feature>
<name>A0A0B1SHP0_OESDE</name>
<dbReference type="InterPro" id="IPR035979">
    <property type="entry name" value="RBD_domain_sf"/>
</dbReference>
<dbReference type="GO" id="GO:0003676">
    <property type="term" value="F:nucleic acid binding"/>
    <property type="evidence" value="ECO:0007669"/>
    <property type="project" value="InterPro"/>
</dbReference>
<accession>A0A0B1SHP0</accession>
<evidence type="ECO:0000313" key="2">
    <source>
        <dbReference type="EMBL" id="KHJ82690.1"/>
    </source>
</evidence>
<dbReference type="Proteomes" id="UP000053660">
    <property type="component" value="Unassembled WGS sequence"/>
</dbReference>
<dbReference type="InterPro" id="IPR012677">
    <property type="entry name" value="Nucleotide-bd_a/b_plait_sf"/>
</dbReference>
<dbReference type="EMBL" id="KN577744">
    <property type="protein sequence ID" value="KHJ82690.1"/>
    <property type="molecule type" value="Genomic_DNA"/>
</dbReference>
<feature type="compositionally biased region" description="Basic residues" evidence="1">
    <location>
        <begin position="88"/>
        <end position="111"/>
    </location>
</feature>
<evidence type="ECO:0008006" key="4">
    <source>
        <dbReference type="Google" id="ProtNLM"/>
    </source>
</evidence>
<sequence>MGKGFAFVVFKSPSSVPLALSLAGLQFHKRELRITKVMKKNKVAKVQLARKKSTRNDHSGGKLTNDQLSKIGKYKFSTKKPTENKGPVLKKKVRKAIQRKKQKTQTRSVMH</sequence>
<protein>
    <recommendedName>
        <fullName evidence="4">RRM domain-containing protein</fullName>
    </recommendedName>
</protein>
<evidence type="ECO:0000256" key="1">
    <source>
        <dbReference type="SAM" id="MobiDB-lite"/>
    </source>
</evidence>
<dbReference type="Gene3D" id="3.30.70.330">
    <property type="match status" value="1"/>
</dbReference>
<reference evidence="2 3" key="1">
    <citation type="submission" date="2014-03" db="EMBL/GenBank/DDBJ databases">
        <title>Draft genome of the hookworm Oesophagostomum dentatum.</title>
        <authorList>
            <person name="Mitreva M."/>
        </authorList>
    </citation>
    <scope>NUCLEOTIDE SEQUENCE [LARGE SCALE GENOMIC DNA]</scope>
    <source>
        <strain evidence="2 3">OD-Hann</strain>
    </source>
</reference>
<proteinExistence type="predicted"/>
<keyword evidence="3" id="KW-1185">Reference proteome</keyword>
<evidence type="ECO:0000313" key="3">
    <source>
        <dbReference type="Proteomes" id="UP000053660"/>
    </source>
</evidence>
<dbReference type="OrthoDB" id="5855504at2759"/>
<dbReference type="SUPFAM" id="SSF54928">
    <property type="entry name" value="RNA-binding domain, RBD"/>
    <property type="match status" value="1"/>
</dbReference>